<accession>A0ABT1JJR2</accession>
<proteinExistence type="predicted"/>
<evidence type="ECO:0000313" key="4">
    <source>
        <dbReference type="Proteomes" id="UP000791080"/>
    </source>
</evidence>
<reference evidence="3 4" key="1">
    <citation type="submission" date="2022-06" db="EMBL/GenBank/DDBJ databases">
        <title>Genomic Encyclopedia of Type Strains, Phase I: the one thousand microbial genomes (KMG-I) project.</title>
        <authorList>
            <person name="Kyrpides N."/>
        </authorList>
    </citation>
    <scope>NUCLEOTIDE SEQUENCE [LARGE SCALE GENOMIC DNA]</scope>
    <source>
        <strain evidence="3 4">DSM 43889</strain>
    </source>
</reference>
<name>A0ABT1JJR2_ACTCY</name>
<feature type="region of interest" description="Disordered" evidence="1">
    <location>
        <begin position="1"/>
        <end position="38"/>
    </location>
</feature>
<evidence type="ECO:0000313" key="3">
    <source>
        <dbReference type="EMBL" id="MCP2331976.1"/>
    </source>
</evidence>
<evidence type="ECO:0000256" key="1">
    <source>
        <dbReference type="SAM" id="MobiDB-lite"/>
    </source>
</evidence>
<dbReference type="EMBL" id="AUBJ02000001">
    <property type="protein sequence ID" value="MCP2331976.1"/>
    <property type="molecule type" value="Genomic_DNA"/>
</dbReference>
<organism evidence="3 4">
    <name type="scientific">Actinoalloteichus caeruleus DSM 43889</name>
    <dbReference type="NCBI Taxonomy" id="1120930"/>
    <lineage>
        <taxon>Bacteria</taxon>
        <taxon>Bacillati</taxon>
        <taxon>Actinomycetota</taxon>
        <taxon>Actinomycetes</taxon>
        <taxon>Pseudonocardiales</taxon>
        <taxon>Pseudonocardiaceae</taxon>
        <taxon>Actinoalloteichus</taxon>
        <taxon>Actinoalloteichus cyanogriseus</taxon>
    </lineage>
</organism>
<keyword evidence="4" id="KW-1185">Reference proteome</keyword>
<gene>
    <name evidence="3" type="ORF">G443_002246</name>
</gene>
<sequence>MAVLSAATTRPLSATAEQTSRTTDGHHWRKSSRSTNKSACVEIATDPRGAAIRDSKNPSGGILTLTATQYGQFLAAVKAGHALR</sequence>
<protein>
    <recommendedName>
        <fullName evidence="2">DUF397 domain-containing protein</fullName>
    </recommendedName>
</protein>
<feature type="domain" description="DUF397" evidence="2">
    <location>
        <begin position="27"/>
        <end position="78"/>
    </location>
</feature>
<dbReference type="Proteomes" id="UP000791080">
    <property type="component" value="Unassembled WGS sequence"/>
</dbReference>
<dbReference type="InterPro" id="IPR007278">
    <property type="entry name" value="DUF397"/>
</dbReference>
<dbReference type="Pfam" id="PF04149">
    <property type="entry name" value="DUF397"/>
    <property type="match status" value="1"/>
</dbReference>
<feature type="compositionally biased region" description="Polar residues" evidence="1">
    <location>
        <begin position="1"/>
        <end position="22"/>
    </location>
</feature>
<dbReference type="RefSeq" id="WP_081715172.1">
    <property type="nucleotide sequence ID" value="NZ_AUBJ02000001.1"/>
</dbReference>
<comment type="caution">
    <text evidence="3">The sequence shown here is derived from an EMBL/GenBank/DDBJ whole genome shotgun (WGS) entry which is preliminary data.</text>
</comment>
<evidence type="ECO:0000259" key="2">
    <source>
        <dbReference type="Pfam" id="PF04149"/>
    </source>
</evidence>